<accession>A0A0G1TP01</accession>
<dbReference type="InterPro" id="IPR029068">
    <property type="entry name" value="Glyas_Bleomycin-R_OHBP_Dase"/>
</dbReference>
<name>A0A0G1TP01_9BACT</name>
<dbReference type="SUPFAM" id="SSF54593">
    <property type="entry name" value="Glyoxalase/Bleomycin resistance protein/Dihydroxybiphenyl dioxygenase"/>
    <property type="match status" value="1"/>
</dbReference>
<dbReference type="InterPro" id="IPR041581">
    <property type="entry name" value="Glyoxalase_6"/>
</dbReference>
<dbReference type="AlphaFoldDB" id="A0A0G1TP01"/>
<evidence type="ECO:0000259" key="1">
    <source>
        <dbReference type="PROSITE" id="PS51819"/>
    </source>
</evidence>
<dbReference type="Pfam" id="PF18029">
    <property type="entry name" value="Glyoxalase_6"/>
    <property type="match status" value="1"/>
</dbReference>
<dbReference type="PROSITE" id="PS51819">
    <property type="entry name" value="VOC"/>
    <property type="match status" value="1"/>
</dbReference>
<dbReference type="InterPro" id="IPR037523">
    <property type="entry name" value="VOC_core"/>
</dbReference>
<evidence type="ECO:0000313" key="3">
    <source>
        <dbReference type="Proteomes" id="UP000034607"/>
    </source>
</evidence>
<comment type="caution">
    <text evidence="2">The sequence shown here is derived from an EMBL/GenBank/DDBJ whole genome shotgun (WGS) entry which is preliminary data.</text>
</comment>
<dbReference type="Gene3D" id="3.10.180.10">
    <property type="entry name" value="2,3-Dihydroxybiphenyl 1,2-Dioxygenase, domain 1"/>
    <property type="match status" value="1"/>
</dbReference>
<protein>
    <recommendedName>
        <fullName evidence="1">VOC domain-containing protein</fullName>
    </recommendedName>
</protein>
<dbReference type="Proteomes" id="UP000034607">
    <property type="component" value="Unassembled WGS sequence"/>
</dbReference>
<feature type="domain" description="VOC" evidence="1">
    <location>
        <begin position="4"/>
        <end position="124"/>
    </location>
</feature>
<organism evidence="2 3">
    <name type="scientific">Candidatus Amesbacteria bacterium GW2011_GWA2_47_11</name>
    <dbReference type="NCBI Taxonomy" id="1618357"/>
    <lineage>
        <taxon>Bacteria</taxon>
        <taxon>Candidatus Amesiibacteriota</taxon>
    </lineage>
</organism>
<sequence>MIKGLEGILLFSAKPGRLARFYADKVGLKITLEAETGEKGEEMYGFEFESGSNLYILNHSRITGKNKNPERLMFNLEVSDIESSVKKLERGGVKKIADTYHMQDYGYIATFEDIDGNYFQLVQTRPS</sequence>
<reference evidence="2 3" key="1">
    <citation type="journal article" date="2015" name="Nature">
        <title>rRNA introns, odd ribosomes, and small enigmatic genomes across a large radiation of phyla.</title>
        <authorList>
            <person name="Brown C.T."/>
            <person name="Hug L.A."/>
            <person name="Thomas B.C."/>
            <person name="Sharon I."/>
            <person name="Castelle C.J."/>
            <person name="Singh A."/>
            <person name="Wilkins M.J."/>
            <person name="Williams K.H."/>
            <person name="Banfield J.F."/>
        </authorList>
    </citation>
    <scope>NUCLEOTIDE SEQUENCE [LARGE SCALE GENOMIC DNA]</scope>
</reference>
<proteinExistence type="predicted"/>
<gene>
    <name evidence="2" type="ORF">UX78_C0015G0020</name>
</gene>
<evidence type="ECO:0000313" key="2">
    <source>
        <dbReference type="EMBL" id="KKU55873.1"/>
    </source>
</evidence>
<dbReference type="EMBL" id="LCNM01000015">
    <property type="protein sequence ID" value="KKU55873.1"/>
    <property type="molecule type" value="Genomic_DNA"/>
</dbReference>